<evidence type="ECO:0000313" key="1">
    <source>
        <dbReference type="EMBL" id="GLZ75426.1"/>
    </source>
</evidence>
<name>A0A9W6W7F2_9ACTN</name>
<organism evidence="1 2">
    <name type="scientific">Actinorhabdospora filicis</name>
    <dbReference type="NCBI Taxonomy" id="1785913"/>
    <lineage>
        <taxon>Bacteria</taxon>
        <taxon>Bacillati</taxon>
        <taxon>Actinomycetota</taxon>
        <taxon>Actinomycetes</taxon>
        <taxon>Micromonosporales</taxon>
        <taxon>Micromonosporaceae</taxon>
        <taxon>Actinorhabdospora</taxon>
    </lineage>
</organism>
<dbReference type="EMBL" id="BSTX01000001">
    <property type="protein sequence ID" value="GLZ75426.1"/>
    <property type="molecule type" value="Genomic_DNA"/>
</dbReference>
<gene>
    <name evidence="1" type="ORF">Afil01_02330</name>
</gene>
<reference evidence="1" key="1">
    <citation type="submission" date="2023-03" db="EMBL/GenBank/DDBJ databases">
        <title>Actinorhabdospora filicis NBRC 111898.</title>
        <authorList>
            <person name="Ichikawa N."/>
            <person name="Sato H."/>
            <person name="Tonouchi N."/>
        </authorList>
    </citation>
    <scope>NUCLEOTIDE SEQUENCE</scope>
    <source>
        <strain evidence="1">NBRC 111898</strain>
    </source>
</reference>
<sequence length="143" mass="15427">MTSAVTELFRAAVHGDAEGIDRATSSLDADGWAGAVRPILAVFGMAVQRRFPPDHHRADVIHFVADHRAAGHYDVSADLAERLILVALGQAEIDPDLGFEEVVTPQIAMAVKILRDEKLSEAELDAFLTEADARVAAWLAAED</sequence>
<dbReference type="AlphaFoldDB" id="A0A9W6W7F2"/>
<keyword evidence="2" id="KW-1185">Reference proteome</keyword>
<evidence type="ECO:0000313" key="2">
    <source>
        <dbReference type="Proteomes" id="UP001165079"/>
    </source>
</evidence>
<protein>
    <submittedName>
        <fullName evidence="1">Uncharacterized protein</fullName>
    </submittedName>
</protein>
<comment type="caution">
    <text evidence="1">The sequence shown here is derived from an EMBL/GenBank/DDBJ whole genome shotgun (WGS) entry which is preliminary data.</text>
</comment>
<accession>A0A9W6W7F2</accession>
<dbReference type="Proteomes" id="UP001165079">
    <property type="component" value="Unassembled WGS sequence"/>
</dbReference>
<proteinExistence type="predicted"/>
<dbReference type="RefSeq" id="WP_285660662.1">
    <property type="nucleotide sequence ID" value="NZ_BSTX01000001.1"/>
</dbReference>